<feature type="region of interest" description="Disordered" evidence="1">
    <location>
        <begin position="1"/>
        <end position="64"/>
    </location>
</feature>
<dbReference type="PANTHER" id="PTHR39611:SF1">
    <property type="entry name" value="HYDROXYPROLINE-RICH GLYCOPROTEIN DZ-HRGP"/>
    <property type="match status" value="1"/>
</dbReference>
<sequence length="596" mass="66649">MDYDRRRNASYDDYGPRDPRAYGSWYSHDTPHHVPLRGRSHSSSNAASDNSPQPAQQPLKSAIGNAFDQSDAARTVDPDLIAQIAAEVKKSVLHEIKQSGIAGASPAQSGPAPPQQHIPPSPDSTSASFPARNVYAPPSPFYQDAPSQPSSAQDLASRGSTFDGGMDDLLTSRYDSSVPIDIPRRERAPERPAPAMRMATDDFTPIEKMWQRLFDLQGRPLPRLGEFLRGLAMHLIEDYEPKRSLVISPAKMQKFYEDVQVLSEVYPWQTIFGELSYAALSKVYQSMRCQHHLIQEHPAELPYIPALTPKGFEEWMTAMILAYPDTEHERITKAVLGMPISNADNTKERFPKELPRRMFPRTENVQAQQRCAANLSAEGVSPLRKVPTFPPPPPPPKVDTSAAIPSLERERSPYSGQPDLRNSDSEGEHDSSFVPIERQRNPYSANPSGGKVYDDLSQSTHSDTTSGGQRRRAQSTVNQSQCQWAPPPPNDTYNQQQPRSSARRTRSPSFSSYGTNSDSNINDMPASHSSSNLHNVQDDGRRRSKDEDMRRQNRHRGGTVGTDSLYDSQPRTSYDDYKGRTSASGYEDRSYDSRRY</sequence>
<dbReference type="Pfam" id="PF24355">
    <property type="entry name" value="DUF7514"/>
    <property type="match status" value="1"/>
</dbReference>
<dbReference type="STRING" id="5454.A0A163APE4"/>
<organism evidence="3 4">
    <name type="scientific">Didymella rabiei</name>
    <name type="common">Chickpea ascochyta blight fungus</name>
    <name type="synonym">Mycosphaerella rabiei</name>
    <dbReference type="NCBI Taxonomy" id="5454"/>
    <lineage>
        <taxon>Eukaryota</taxon>
        <taxon>Fungi</taxon>
        <taxon>Dikarya</taxon>
        <taxon>Ascomycota</taxon>
        <taxon>Pezizomycotina</taxon>
        <taxon>Dothideomycetes</taxon>
        <taxon>Pleosporomycetidae</taxon>
        <taxon>Pleosporales</taxon>
        <taxon>Pleosporineae</taxon>
        <taxon>Didymellaceae</taxon>
        <taxon>Ascochyta</taxon>
    </lineage>
</organism>
<name>A0A163APE4_DIDRA</name>
<comment type="caution">
    <text evidence="3">The sequence shown here is derived from an EMBL/GenBank/DDBJ whole genome shotgun (WGS) entry which is preliminary data.</text>
</comment>
<feature type="compositionally biased region" description="Basic and acidic residues" evidence="1">
    <location>
        <begin position="536"/>
        <end position="551"/>
    </location>
</feature>
<protein>
    <recommendedName>
        <fullName evidence="2">DUF7514 domain-containing protein</fullName>
    </recommendedName>
</protein>
<feature type="compositionally biased region" description="Low complexity" evidence="1">
    <location>
        <begin position="41"/>
        <end position="51"/>
    </location>
</feature>
<dbReference type="InterPro" id="IPR055936">
    <property type="entry name" value="DUF7514"/>
</dbReference>
<feature type="domain" description="DUF7514" evidence="2">
    <location>
        <begin position="212"/>
        <end position="373"/>
    </location>
</feature>
<feature type="compositionally biased region" description="Polar residues" evidence="1">
    <location>
        <begin position="145"/>
        <end position="160"/>
    </location>
</feature>
<feature type="region of interest" description="Disordered" evidence="1">
    <location>
        <begin position="376"/>
        <end position="596"/>
    </location>
</feature>
<evidence type="ECO:0000313" key="3">
    <source>
        <dbReference type="EMBL" id="KZM21307.1"/>
    </source>
</evidence>
<evidence type="ECO:0000259" key="2">
    <source>
        <dbReference type="Pfam" id="PF24355"/>
    </source>
</evidence>
<gene>
    <name evidence="3" type="ORF">ST47_g7549</name>
</gene>
<feature type="compositionally biased region" description="Basic and acidic residues" evidence="1">
    <location>
        <begin position="586"/>
        <end position="596"/>
    </location>
</feature>
<proteinExistence type="predicted"/>
<reference evidence="3 4" key="1">
    <citation type="journal article" date="2016" name="Sci. Rep.">
        <title>Draft genome sequencing and secretome analysis of fungal phytopathogen Ascochyta rabiei provides insight into the necrotrophic effector repertoire.</title>
        <authorList>
            <person name="Verma S."/>
            <person name="Gazara R.K."/>
            <person name="Nizam S."/>
            <person name="Parween S."/>
            <person name="Chattopadhyay D."/>
            <person name="Verma P.K."/>
        </authorList>
    </citation>
    <scope>NUCLEOTIDE SEQUENCE [LARGE SCALE GENOMIC DNA]</scope>
    <source>
        <strain evidence="3 4">ArDII</strain>
    </source>
</reference>
<keyword evidence="4" id="KW-1185">Reference proteome</keyword>
<dbReference type="EMBL" id="JYNV01000249">
    <property type="protein sequence ID" value="KZM21307.1"/>
    <property type="molecule type" value="Genomic_DNA"/>
</dbReference>
<evidence type="ECO:0000256" key="1">
    <source>
        <dbReference type="SAM" id="MobiDB-lite"/>
    </source>
</evidence>
<feature type="compositionally biased region" description="Polar residues" evidence="1">
    <location>
        <begin position="456"/>
        <end position="483"/>
    </location>
</feature>
<accession>A0A163APE4</accession>
<feature type="compositionally biased region" description="Basic and acidic residues" evidence="1">
    <location>
        <begin position="421"/>
        <end position="431"/>
    </location>
</feature>
<dbReference type="Proteomes" id="UP000076837">
    <property type="component" value="Unassembled WGS sequence"/>
</dbReference>
<feature type="compositionally biased region" description="Polar residues" evidence="1">
    <location>
        <begin position="513"/>
        <end position="535"/>
    </location>
</feature>
<feature type="compositionally biased region" description="Pro residues" evidence="1">
    <location>
        <begin position="111"/>
        <end position="122"/>
    </location>
</feature>
<feature type="compositionally biased region" description="Basic and acidic residues" evidence="1">
    <location>
        <begin position="1"/>
        <end position="20"/>
    </location>
</feature>
<feature type="compositionally biased region" description="Polar residues" evidence="1">
    <location>
        <begin position="561"/>
        <end position="572"/>
    </location>
</feature>
<dbReference type="AlphaFoldDB" id="A0A163APE4"/>
<evidence type="ECO:0000313" key="4">
    <source>
        <dbReference type="Proteomes" id="UP000076837"/>
    </source>
</evidence>
<dbReference type="PANTHER" id="PTHR39611">
    <property type="entry name" value="HYDROXYPROLINE-RICH GLYCOPROTEIN DZ-HRGP-RELATED"/>
    <property type="match status" value="1"/>
</dbReference>
<dbReference type="OrthoDB" id="5413703at2759"/>
<feature type="compositionally biased region" description="Pro residues" evidence="1">
    <location>
        <begin position="388"/>
        <end position="397"/>
    </location>
</feature>
<feature type="region of interest" description="Disordered" evidence="1">
    <location>
        <begin position="102"/>
        <end position="177"/>
    </location>
</feature>